<evidence type="ECO:0000313" key="2">
    <source>
        <dbReference type="EMBL" id="AEV94504.1"/>
    </source>
</evidence>
<dbReference type="HOGENOM" id="CLU_013985_13_0_9"/>
<dbReference type="Gene3D" id="3.40.630.30">
    <property type="match status" value="1"/>
</dbReference>
<dbReference type="SUPFAM" id="SSF55729">
    <property type="entry name" value="Acyl-CoA N-acyltransferases (Nat)"/>
    <property type="match status" value="1"/>
</dbReference>
<proteinExistence type="predicted"/>
<evidence type="ECO:0000259" key="1">
    <source>
        <dbReference type="PROSITE" id="PS51186"/>
    </source>
</evidence>
<dbReference type="Proteomes" id="UP000005444">
    <property type="component" value="Chromosome"/>
</dbReference>
<gene>
    <name evidence="2" type="ordered locus">PECL_181</name>
</gene>
<dbReference type="STRING" id="701521.PECL_181"/>
<dbReference type="Pfam" id="PF00583">
    <property type="entry name" value="Acetyltransf_1"/>
    <property type="match status" value="1"/>
</dbReference>
<keyword evidence="3" id="KW-1185">Reference proteome</keyword>
<dbReference type="KEGG" id="pce:PECL_181"/>
<feature type="domain" description="N-acetyltransferase" evidence="1">
    <location>
        <begin position="8"/>
        <end position="176"/>
    </location>
</feature>
<accession>G8PA65</accession>
<dbReference type="PROSITE" id="PS51186">
    <property type="entry name" value="GNAT"/>
    <property type="match status" value="1"/>
</dbReference>
<organism evidence="2 3">
    <name type="scientific">Pediococcus claussenii (strain ATCC BAA-344 / DSM 14800 / JCM 18046 / KCTC 3811 / LMG 21948 / P06)</name>
    <dbReference type="NCBI Taxonomy" id="701521"/>
    <lineage>
        <taxon>Bacteria</taxon>
        <taxon>Bacillati</taxon>
        <taxon>Bacillota</taxon>
        <taxon>Bacilli</taxon>
        <taxon>Lactobacillales</taxon>
        <taxon>Lactobacillaceae</taxon>
        <taxon>Pediococcus</taxon>
    </lineage>
</organism>
<dbReference type="InterPro" id="IPR000182">
    <property type="entry name" value="GNAT_dom"/>
</dbReference>
<name>G8PA65_PEDCP</name>
<reference evidence="2 3" key="1">
    <citation type="journal article" date="2012" name="J. Bacteriol.">
        <title>Complete Genome Sequence of the Beer Spoilage Organism Pediococcus claussenii ATCC BAA-344T.</title>
        <authorList>
            <person name="Pittet V."/>
            <person name="Abegunde T."/>
            <person name="Marfleet T."/>
            <person name="Haakensen M."/>
            <person name="Morrow K."/>
            <person name="Jayaprakash T."/>
            <person name="Schroeder K."/>
            <person name="Trost B."/>
            <person name="Byrns S."/>
            <person name="Bergsveinson J."/>
            <person name="Kusalik A."/>
            <person name="Ziola B."/>
        </authorList>
    </citation>
    <scope>NUCLEOTIDE SEQUENCE [LARGE SCALE GENOMIC DNA]</scope>
    <source>
        <strain evidence="2 3">ATCC BAA-344</strain>
    </source>
</reference>
<dbReference type="EMBL" id="CP003137">
    <property type="protein sequence ID" value="AEV94504.1"/>
    <property type="molecule type" value="Genomic_DNA"/>
</dbReference>
<dbReference type="eggNOG" id="COG0456">
    <property type="taxonomic scope" value="Bacteria"/>
</dbReference>
<dbReference type="AlphaFoldDB" id="G8PA65"/>
<dbReference type="GO" id="GO:0016747">
    <property type="term" value="F:acyltransferase activity, transferring groups other than amino-acyl groups"/>
    <property type="evidence" value="ECO:0007669"/>
    <property type="project" value="InterPro"/>
</dbReference>
<dbReference type="InterPro" id="IPR016181">
    <property type="entry name" value="Acyl_CoA_acyltransferase"/>
</dbReference>
<protein>
    <submittedName>
        <fullName evidence="2">Acetyltransferase family protein</fullName>
    </submittedName>
</protein>
<sequence length="176" mass="20072">MMFTMATIYICKAQLTDLSVIMKIIDTAKLLLKQDGSPQWQDGQPSQDTFKQDIKNGNCYLLIFNDKIAGTATLLQENDPHYTKIDGNWAANVPYATIHRIALSSDFRGQHLSDFFMSNLISLAFSNGFRDIRIDTHQLNKRMQHLIAKQGFEYRGIISVSPGKNGLRRAYELQLR</sequence>
<dbReference type="PATRIC" id="fig|701521.8.peg.170"/>
<evidence type="ECO:0000313" key="3">
    <source>
        <dbReference type="Proteomes" id="UP000005444"/>
    </source>
</evidence>